<comment type="caution">
    <text evidence="5">The sequence shown here is derived from an EMBL/GenBank/DDBJ whole genome shotgun (WGS) entry which is preliminary data.</text>
</comment>
<evidence type="ECO:0000256" key="2">
    <source>
        <dbReference type="ARBA" id="ARBA00006472"/>
    </source>
</evidence>
<organism evidence="5 6">
    <name type="scientific">Paracoccus aerius</name>
    <dbReference type="NCBI Taxonomy" id="1915382"/>
    <lineage>
        <taxon>Bacteria</taxon>
        <taxon>Pseudomonadati</taxon>
        <taxon>Pseudomonadota</taxon>
        <taxon>Alphaproteobacteria</taxon>
        <taxon>Rhodobacterales</taxon>
        <taxon>Paracoccaceae</taxon>
        <taxon>Paracoccus</taxon>
    </lineage>
</organism>
<name>A0ABS1S2C7_9RHOB</name>
<dbReference type="EC" id="4.2.1.96" evidence="3"/>
<dbReference type="PANTHER" id="PTHR12599">
    <property type="entry name" value="PTERIN-4-ALPHA-CARBINOLAMINE DEHYDRATASE"/>
    <property type="match status" value="1"/>
</dbReference>
<evidence type="ECO:0000313" key="6">
    <source>
        <dbReference type="Proteomes" id="UP000644749"/>
    </source>
</evidence>
<evidence type="ECO:0000256" key="1">
    <source>
        <dbReference type="ARBA" id="ARBA00001554"/>
    </source>
</evidence>
<gene>
    <name evidence="5" type="ORF">JL111_04400</name>
</gene>
<dbReference type="InterPro" id="IPR001533">
    <property type="entry name" value="Pterin_deHydtase"/>
</dbReference>
<evidence type="ECO:0000313" key="5">
    <source>
        <dbReference type="EMBL" id="MBL3672720.1"/>
    </source>
</evidence>
<dbReference type="RefSeq" id="WP_191308393.1">
    <property type="nucleotide sequence ID" value="NZ_BNCL01000003.1"/>
</dbReference>
<dbReference type="SUPFAM" id="SSF55248">
    <property type="entry name" value="PCD-like"/>
    <property type="match status" value="1"/>
</dbReference>
<accession>A0ABS1S2C7</accession>
<sequence length="92" mass="9986">MESQDIAERLAGLDGWTLTPEGKAITRHFAFKGFAKAVEMANLVAWLGNKRGHHPDVAFGWGYCQVTFTTHDAGGLTDADFTAAAHLDALLR</sequence>
<proteinExistence type="inferred from homology"/>
<dbReference type="PANTHER" id="PTHR12599:SF0">
    <property type="entry name" value="PTERIN-4-ALPHA-CARBINOLAMINE DEHYDRATASE"/>
    <property type="match status" value="1"/>
</dbReference>
<protein>
    <recommendedName>
        <fullName evidence="3">4a-hydroxytetrahydrobiopterin dehydratase</fullName>
        <ecNumber evidence="3">4.2.1.96</ecNumber>
    </recommendedName>
</protein>
<dbReference type="Pfam" id="PF01329">
    <property type="entry name" value="Pterin_4a"/>
    <property type="match status" value="1"/>
</dbReference>
<dbReference type="Gene3D" id="3.30.1360.20">
    <property type="entry name" value="Transcriptional coactivator/pterin dehydratase"/>
    <property type="match status" value="1"/>
</dbReference>
<keyword evidence="4" id="KW-0456">Lyase</keyword>
<comment type="similarity">
    <text evidence="2">Belongs to the pterin-4-alpha-carbinolamine dehydratase family.</text>
</comment>
<dbReference type="InterPro" id="IPR036428">
    <property type="entry name" value="PCD_sf"/>
</dbReference>
<dbReference type="Proteomes" id="UP000644749">
    <property type="component" value="Unassembled WGS sequence"/>
</dbReference>
<reference evidence="5 6" key="1">
    <citation type="submission" date="2021-01" db="EMBL/GenBank/DDBJ databases">
        <title>011410 draft genome.</title>
        <authorList>
            <person name="Lang L."/>
        </authorList>
    </citation>
    <scope>NUCLEOTIDE SEQUENCE [LARGE SCALE GENOMIC DNA]</scope>
    <source>
        <strain evidence="5 6">KCTC 42845</strain>
    </source>
</reference>
<comment type="catalytic activity">
    <reaction evidence="1">
        <text>(4aS,6R)-4a-hydroxy-L-erythro-5,6,7,8-tetrahydrobiopterin = (6R)-L-erythro-6,7-dihydrobiopterin + H2O</text>
        <dbReference type="Rhea" id="RHEA:11920"/>
        <dbReference type="ChEBI" id="CHEBI:15377"/>
        <dbReference type="ChEBI" id="CHEBI:15642"/>
        <dbReference type="ChEBI" id="CHEBI:43120"/>
        <dbReference type="EC" id="4.2.1.96"/>
    </reaction>
</comment>
<evidence type="ECO:0000256" key="3">
    <source>
        <dbReference type="ARBA" id="ARBA00013252"/>
    </source>
</evidence>
<keyword evidence="6" id="KW-1185">Reference proteome</keyword>
<dbReference type="EMBL" id="JAESHT010000003">
    <property type="protein sequence ID" value="MBL3672720.1"/>
    <property type="molecule type" value="Genomic_DNA"/>
</dbReference>
<evidence type="ECO:0000256" key="4">
    <source>
        <dbReference type="ARBA" id="ARBA00023239"/>
    </source>
</evidence>